<protein>
    <submittedName>
        <fullName evidence="3">Type I restriction enzyme EcoKI subunit R</fullName>
    </submittedName>
</protein>
<dbReference type="GeneID" id="78506776"/>
<dbReference type="Proteomes" id="UP000215383">
    <property type="component" value="Chromosome 1"/>
</dbReference>
<gene>
    <name evidence="3" type="ORF">SAMEA4364220_00751</name>
</gene>
<feature type="domain" description="DUF4145" evidence="2">
    <location>
        <begin position="30"/>
        <end position="116"/>
    </location>
</feature>
<evidence type="ECO:0000313" key="4">
    <source>
        <dbReference type="Proteomes" id="UP000215383"/>
    </source>
</evidence>
<dbReference type="eggNOG" id="COG4096">
    <property type="taxonomic scope" value="Bacteria"/>
</dbReference>
<keyword evidence="1" id="KW-0812">Transmembrane</keyword>
<keyword evidence="1" id="KW-1133">Transmembrane helix</keyword>
<feature type="transmembrane region" description="Helical" evidence="1">
    <location>
        <begin position="155"/>
        <end position="173"/>
    </location>
</feature>
<sequence length="178" mass="20460">MANFNYLEEIPEFKNFASICIEAEKRWRTDTPVSCVKEIRTALEMAIRWVYHTDIKLISENISQNNLYDLMSNKKFSCIISTKLTNELHYIRKKGNIATHENGINIDKNVANTCMKYLFNFIQWMEATYCKKHYKKRSFEENSIIDTLSDNLKTIGVAVGGVIAGVIGTVIFSSKNKA</sequence>
<accession>A0A239TKT8</accession>
<reference evidence="3 4" key="1">
    <citation type="submission" date="2017-06" db="EMBL/GenBank/DDBJ databases">
        <authorList>
            <consortium name="Pathogen Informatics"/>
        </authorList>
    </citation>
    <scope>NUCLEOTIDE SEQUENCE [LARGE SCALE GENOMIC DNA]</scope>
    <source>
        <strain evidence="3 4">NCTC10570</strain>
    </source>
</reference>
<evidence type="ECO:0000259" key="2">
    <source>
        <dbReference type="Pfam" id="PF13643"/>
    </source>
</evidence>
<evidence type="ECO:0000313" key="3">
    <source>
        <dbReference type="EMBL" id="SNU97414.1"/>
    </source>
</evidence>
<dbReference type="AlphaFoldDB" id="A0A239TKT8"/>
<organism evidence="3 4">
    <name type="scientific">Megamonas hypermegale</name>
    <dbReference type="NCBI Taxonomy" id="158847"/>
    <lineage>
        <taxon>Bacteria</taxon>
        <taxon>Bacillati</taxon>
        <taxon>Bacillota</taxon>
        <taxon>Negativicutes</taxon>
        <taxon>Selenomonadales</taxon>
        <taxon>Selenomonadaceae</taxon>
        <taxon>Megamonas</taxon>
    </lineage>
</organism>
<evidence type="ECO:0000256" key="1">
    <source>
        <dbReference type="SAM" id="Phobius"/>
    </source>
</evidence>
<dbReference type="InterPro" id="IPR025285">
    <property type="entry name" value="DUF4145"/>
</dbReference>
<proteinExistence type="predicted"/>
<dbReference type="Pfam" id="PF13643">
    <property type="entry name" value="DUF4145"/>
    <property type="match status" value="1"/>
</dbReference>
<keyword evidence="4" id="KW-1185">Reference proteome</keyword>
<dbReference type="RefSeq" id="WP_027889609.1">
    <property type="nucleotide sequence ID" value="NZ_LT906446.1"/>
</dbReference>
<keyword evidence="1" id="KW-0472">Membrane</keyword>
<name>A0A239TKT8_9FIRM</name>
<dbReference type="EMBL" id="LT906446">
    <property type="protein sequence ID" value="SNU97414.1"/>
    <property type="molecule type" value="Genomic_DNA"/>
</dbReference>